<sequence length="192" mass="22392">MTILNFREEMNEINNLTYFDSTDYLREKPTNSSKVKELIIQAQYLLKQDLKEEELYILNGALGNLYRINGKQKKAIACLKYCLLYAQKEKSTTKEIITSIRLGEAYKYDNEHGIAIEHFNFAMKLSKENKTDEYLDFVLQHKGKCLLELTRLDEAEACFIEAMKLRVKKGKPALIQSTQDALNLLKRIRNEL</sequence>
<proteinExistence type="predicted"/>
<dbReference type="InterPro" id="IPR011990">
    <property type="entry name" value="TPR-like_helical_dom_sf"/>
</dbReference>
<gene>
    <name evidence="1" type="ORF">ATY39_05715</name>
</gene>
<dbReference type="AlphaFoldDB" id="A0A143HBA1"/>
<dbReference type="RefSeq" id="WP_066787089.1">
    <property type="nucleotide sequence ID" value="NZ_CP014806.1"/>
</dbReference>
<reference evidence="2" key="2">
    <citation type="submission" date="2016-03" db="EMBL/GenBank/DDBJ databases">
        <authorList>
            <person name="Seldin L."/>
        </authorList>
    </citation>
    <scope>NUCLEOTIDE SEQUENCE [LARGE SCALE GENOMIC DNA]</scope>
    <source>
        <strain evidence="2">PP9</strain>
    </source>
</reference>
<keyword evidence="2" id="KW-1185">Reference proteome</keyword>
<dbReference type="SUPFAM" id="SSF48452">
    <property type="entry name" value="TPR-like"/>
    <property type="match status" value="1"/>
</dbReference>
<evidence type="ECO:0000313" key="1">
    <source>
        <dbReference type="EMBL" id="AMW98998.1"/>
    </source>
</evidence>
<organism evidence="1 2">
    <name type="scientific">Rummeliibacillus stabekisii</name>
    <dbReference type="NCBI Taxonomy" id="241244"/>
    <lineage>
        <taxon>Bacteria</taxon>
        <taxon>Bacillati</taxon>
        <taxon>Bacillota</taxon>
        <taxon>Bacilli</taxon>
        <taxon>Bacillales</taxon>
        <taxon>Caryophanaceae</taxon>
        <taxon>Rummeliibacillus</taxon>
    </lineage>
</organism>
<evidence type="ECO:0000313" key="2">
    <source>
        <dbReference type="Proteomes" id="UP000076021"/>
    </source>
</evidence>
<dbReference type="KEGG" id="rst:ATY39_05715"/>
<dbReference type="InterPro" id="IPR019734">
    <property type="entry name" value="TPR_rpt"/>
</dbReference>
<name>A0A143HBA1_9BACL</name>
<protein>
    <submittedName>
        <fullName evidence="1">Uncharacterized protein</fullName>
    </submittedName>
</protein>
<accession>A0A143HBA1</accession>
<dbReference type="Gene3D" id="1.25.40.10">
    <property type="entry name" value="Tetratricopeptide repeat domain"/>
    <property type="match status" value="1"/>
</dbReference>
<dbReference type="EMBL" id="CP014806">
    <property type="protein sequence ID" value="AMW98998.1"/>
    <property type="molecule type" value="Genomic_DNA"/>
</dbReference>
<dbReference type="Pfam" id="PF13181">
    <property type="entry name" value="TPR_8"/>
    <property type="match status" value="1"/>
</dbReference>
<dbReference type="SMART" id="SM00028">
    <property type="entry name" value="TPR"/>
    <property type="match status" value="3"/>
</dbReference>
<dbReference type="OrthoDB" id="1652507at2"/>
<dbReference type="STRING" id="241244.ATY39_05715"/>
<dbReference type="Proteomes" id="UP000076021">
    <property type="component" value="Chromosome"/>
</dbReference>
<reference evidence="1 2" key="1">
    <citation type="journal article" date="2016" name="Genome Announc.">
        <title>Whole-Genome Sequence of Rummeliibacillus stabekisii Strain PP9 Isolated from Antarctic Soil.</title>
        <authorList>
            <person name="da Mota F.F."/>
            <person name="Vollu R.E."/>
            <person name="Jurelevicius D."/>
            <person name="Seldin L."/>
        </authorList>
    </citation>
    <scope>NUCLEOTIDE SEQUENCE [LARGE SCALE GENOMIC DNA]</scope>
    <source>
        <strain evidence="1 2">PP9</strain>
    </source>
</reference>